<reference evidence="1" key="1">
    <citation type="submission" date="2019-06" db="EMBL/GenBank/DDBJ databases">
        <authorList>
            <person name="Deangelis K."/>
            <person name="Huntemann M."/>
            <person name="Clum A."/>
            <person name="Pillay M."/>
            <person name="Palaniappan K."/>
            <person name="Varghese N."/>
            <person name="Mikhailova N."/>
            <person name="Stamatis D."/>
            <person name="Reddy T."/>
            <person name="Daum C."/>
            <person name="Shapiro N."/>
            <person name="Ivanova N."/>
            <person name="Kyrpides N."/>
            <person name="Woyke T."/>
        </authorList>
    </citation>
    <scope>NUCLEOTIDE SEQUENCE [LARGE SCALE GENOMIC DNA]</scope>
    <source>
        <strain evidence="1">128R</strain>
    </source>
</reference>
<comment type="caution">
    <text evidence="1">The sequence shown here is derived from an EMBL/GenBank/DDBJ whole genome shotgun (WGS) entry which is preliminary data.</text>
</comment>
<dbReference type="AlphaFoldDB" id="A0A542CXK4"/>
<protein>
    <recommendedName>
        <fullName evidence="2">Bacteriocin</fullName>
    </recommendedName>
</protein>
<organism evidence="1">
    <name type="scientific">Serratia fonticola</name>
    <dbReference type="NCBI Taxonomy" id="47917"/>
    <lineage>
        <taxon>Bacteria</taxon>
        <taxon>Pseudomonadati</taxon>
        <taxon>Pseudomonadota</taxon>
        <taxon>Gammaproteobacteria</taxon>
        <taxon>Enterobacterales</taxon>
        <taxon>Yersiniaceae</taxon>
        <taxon>Serratia</taxon>
    </lineage>
</organism>
<reference evidence="1" key="2">
    <citation type="submission" date="2019-08" db="EMBL/GenBank/DDBJ databases">
        <title>Investigation of anaerobic lignin degradation for improved lignocellulosic biofuels.</title>
        <authorList>
            <person name="Deangelis K.PhD."/>
        </authorList>
    </citation>
    <scope>NUCLEOTIDE SEQUENCE [LARGE SCALE GENOMIC DNA]</scope>
    <source>
        <strain evidence="1">128R</strain>
    </source>
</reference>
<accession>A0A542CXK4</accession>
<sequence length="65" mass="7157">MRELSKVEMKEVSGAGFLGDLFGDITKSADVALNSIGNAFVETGKVFTDFVFNTVKGFWEGRYTK</sequence>
<name>A0A542CXK4_SERFO</name>
<evidence type="ECO:0008006" key="2">
    <source>
        <dbReference type="Google" id="ProtNLM"/>
    </source>
</evidence>
<dbReference type="EMBL" id="VISQ01000001">
    <property type="protein sequence ID" value="TVZ70017.1"/>
    <property type="molecule type" value="Genomic_DNA"/>
</dbReference>
<dbReference type="OrthoDB" id="6497550at2"/>
<gene>
    <name evidence="1" type="ORF">FHU10_2563</name>
</gene>
<proteinExistence type="predicted"/>
<evidence type="ECO:0000313" key="1">
    <source>
        <dbReference type="EMBL" id="TVZ70017.1"/>
    </source>
</evidence>